<feature type="binding site" evidence="8">
    <location>
        <begin position="178"/>
        <end position="179"/>
    </location>
    <ligand>
        <name>ATP</name>
        <dbReference type="ChEBI" id="CHEBI:30616"/>
    </ligand>
</feature>
<evidence type="ECO:0000313" key="10">
    <source>
        <dbReference type="EMBL" id="GAW93339.1"/>
    </source>
</evidence>
<dbReference type="EMBL" id="BDGJ01000126">
    <property type="protein sequence ID" value="GAW93339.1"/>
    <property type="molecule type" value="Genomic_DNA"/>
</dbReference>
<dbReference type="CDD" id="cd21157">
    <property type="entry name" value="PUA_G5K"/>
    <property type="match status" value="1"/>
</dbReference>
<keyword evidence="1 8" id="KW-0963">Cytoplasm</keyword>
<evidence type="ECO:0000256" key="1">
    <source>
        <dbReference type="ARBA" id="ARBA00022490"/>
    </source>
</evidence>
<dbReference type="Gene3D" id="2.30.130.10">
    <property type="entry name" value="PUA domain"/>
    <property type="match status" value="1"/>
</dbReference>
<keyword evidence="3 8" id="KW-0641">Proline biosynthesis</keyword>
<dbReference type="Gene3D" id="3.40.1160.10">
    <property type="entry name" value="Acetylglutamate kinase-like"/>
    <property type="match status" value="2"/>
</dbReference>
<keyword evidence="2 8" id="KW-0028">Amino-acid biosynthesis</keyword>
<evidence type="ECO:0000256" key="3">
    <source>
        <dbReference type="ARBA" id="ARBA00022650"/>
    </source>
</evidence>
<dbReference type="OrthoDB" id="9804434at2"/>
<dbReference type="CDD" id="cd04242">
    <property type="entry name" value="AAK_G5K_ProB"/>
    <property type="match status" value="1"/>
</dbReference>
<comment type="function">
    <text evidence="8">Catalyzes the transfer of a phosphate group to glutamate to form L-glutamate 5-phosphate.</text>
</comment>
<comment type="caution">
    <text evidence="10">The sequence shown here is derived from an EMBL/GenBank/DDBJ whole genome shotgun (WGS) entry which is preliminary data.</text>
</comment>
<dbReference type="InterPro" id="IPR001048">
    <property type="entry name" value="Asp/Glu/Uridylate_kinase"/>
</dbReference>
<dbReference type="InterPro" id="IPR001057">
    <property type="entry name" value="Glu/AcGlu_kinase"/>
</dbReference>
<comment type="similarity">
    <text evidence="8">Belongs to the glutamate 5-kinase family.</text>
</comment>
<dbReference type="Pfam" id="PF01472">
    <property type="entry name" value="PUA"/>
    <property type="match status" value="1"/>
</dbReference>
<dbReference type="InterPro" id="IPR015947">
    <property type="entry name" value="PUA-like_sf"/>
</dbReference>
<feature type="binding site" evidence="8">
    <location>
        <position position="19"/>
    </location>
    <ligand>
        <name>ATP</name>
        <dbReference type="ChEBI" id="CHEBI:30616"/>
    </ligand>
</feature>
<keyword evidence="4 8" id="KW-0808">Transferase</keyword>
<evidence type="ECO:0000256" key="5">
    <source>
        <dbReference type="ARBA" id="ARBA00022741"/>
    </source>
</evidence>
<accession>A0A1Z5HUX2</accession>
<evidence type="ECO:0000259" key="9">
    <source>
        <dbReference type="SMART" id="SM00359"/>
    </source>
</evidence>
<dbReference type="GO" id="GO:0005829">
    <property type="term" value="C:cytosol"/>
    <property type="evidence" value="ECO:0007669"/>
    <property type="project" value="TreeGrafter"/>
</dbReference>
<evidence type="ECO:0000256" key="6">
    <source>
        <dbReference type="ARBA" id="ARBA00022777"/>
    </source>
</evidence>
<feature type="binding site" evidence="8">
    <location>
        <position position="59"/>
    </location>
    <ligand>
        <name>substrate</name>
    </ligand>
</feature>
<dbReference type="EC" id="2.7.2.11" evidence="8"/>
<dbReference type="RefSeq" id="WP_088554500.1">
    <property type="nucleotide sequence ID" value="NZ_BDGJ01000126.1"/>
</dbReference>
<evidence type="ECO:0000313" key="11">
    <source>
        <dbReference type="Proteomes" id="UP000197032"/>
    </source>
</evidence>
<dbReference type="InterPro" id="IPR036974">
    <property type="entry name" value="PUA_sf"/>
</dbReference>
<dbReference type="Proteomes" id="UP000197032">
    <property type="component" value="Unassembled WGS sequence"/>
</dbReference>
<dbReference type="PANTHER" id="PTHR43654">
    <property type="entry name" value="GLUTAMATE 5-KINASE"/>
    <property type="match status" value="1"/>
</dbReference>
<proteinExistence type="inferred from homology"/>
<name>A0A1Z5HUX2_9FIRM</name>
<sequence length="378" mass="41049">MAVQSYVKRLQQTNRLVVKVGTSSLTHSTGKLNLFQLEKIVRQVADIANQGKEIVLVTSGAVGAGMGKLGFREKPRTIPDKQAAAAVGQGILLHMYEKLFAEYGHTVAQVLLTREDLADRKRYLNARNALATLLHYRVIPIVNENDTIAVEEIRLGDNDTLAALVAGLVDADLLMLLTDTDGFYTADPQKDPDAKLLTIIEDISADLEKVAEGAGSTFGTGGMETKLHAAKISMNFGIPMIIANGFKEGVIWRNLQGEITGTLFIPRETKLHSKKRWIAYGSDIQGAIHVDAGAAHAILEAGKSLLPIGVVRVEGNFEPGNVVSVISPEGVEIARGIVNYSSQDIDKIKGRRTSEIAEVLGHKDYDEVIHRNNLTVKI</sequence>
<dbReference type="NCBIfam" id="TIGR01027">
    <property type="entry name" value="proB"/>
    <property type="match status" value="1"/>
</dbReference>
<comment type="subcellular location">
    <subcellularLocation>
        <location evidence="8">Cytoplasm</location>
    </subcellularLocation>
</comment>
<dbReference type="AlphaFoldDB" id="A0A1Z5HUX2"/>
<evidence type="ECO:0000256" key="4">
    <source>
        <dbReference type="ARBA" id="ARBA00022679"/>
    </source>
</evidence>
<feature type="domain" description="PUA" evidence="9">
    <location>
        <begin position="286"/>
        <end position="369"/>
    </location>
</feature>
<feature type="binding site" evidence="8">
    <location>
        <position position="146"/>
    </location>
    <ligand>
        <name>substrate</name>
    </ligand>
</feature>
<evidence type="ECO:0000256" key="8">
    <source>
        <dbReference type="HAMAP-Rule" id="MF_00456"/>
    </source>
</evidence>
<protein>
    <recommendedName>
        <fullName evidence="8">Glutamate 5-kinase</fullName>
        <ecNumber evidence="8">2.7.2.11</ecNumber>
    </recommendedName>
    <alternativeName>
        <fullName evidence="8">Gamma-glutamyl kinase</fullName>
        <shortName evidence="8">GK</shortName>
    </alternativeName>
</protein>
<dbReference type="InterPro" id="IPR005715">
    <property type="entry name" value="Glu_5kinase/COase_Synthase"/>
</dbReference>
<dbReference type="InterPro" id="IPR011529">
    <property type="entry name" value="Glu_5kinase"/>
</dbReference>
<dbReference type="SMART" id="SM00359">
    <property type="entry name" value="PUA"/>
    <property type="match status" value="1"/>
</dbReference>
<organism evidence="10 11">
    <name type="scientific">Calderihabitans maritimus</name>
    <dbReference type="NCBI Taxonomy" id="1246530"/>
    <lineage>
        <taxon>Bacteria</taxon>
        <taxon>Bacillati</taxon>
        <taxon>Bacillota</taxon>
        <taxon>Clostridia</taxon>
        <taxon>Neomoorellales</taxon>
        <taxon>Calderihabitantaceae</taxon>
        <taxon>Calderihabitans</taxon>
    </lineage>
</organism>
<comment type="pathway">
    <text evidence="8">Amino-acid biosynthesis; L-proline biosynthesis; L-glutamate 5-semialdehyde from L-glutamate: step 1/2.</text>
</comment>
<dbReference type="PRINTS" id="PR00474">
    <property type="entry name" value="GLU5KINASE"/>
</dbReference>
<dbReference type="PROSITE" id="PS50890">
    <property type="entry name" value="PUA"/>
    <property type="match status" value="1"/>
</dbReference>
<dbReference type="InterPro" id="IPR036393">
    <property type="entry name" value="AceGlu_kinase-like_sf"/>
</dbReference>
<dbReference type="GO" id="GO:0003723">
    <property type="term" value="F:RNA binding"/>
    <property type="evidence" value="ECO:0007669"/>
    <property type="project" value="InterPro"/>
</dbReference>
<dbReference type="GO" id="GO:0005524">
    <property type="term" value="F:ATP binding"/>
    <property type="evidence" value="ECO:0007669"/>
    <property type="project" value="UniProtKB-KW"/>
</dbReference>
<reference evidence="11" key="1">
    <citation type="journal article" date="2017" name="Appl. Environ. Microbiol.">
        <title>Genomic analysis of Calderihabitans maritimus KKC1, a thermophilic hydrogenogenic carboxydotrophic bacterium isolated from marine sediment.</title>
        <authorList>
            <person name="Omae K."/>
            <person name="Yoneda Y."/>
            <person name="Fukuyama Y."/>
            <person name="Yoshida T."/>
            <person name="Sako Y."/>
        </authorList>
    </citation>
    <scope>NUCLEOTIDE SEQUENCE [LARGE SCALE GENOMIC DNA]</scope>
    <source>
        <strain evidence="11">KKC1</strain>
    </source>
</reference>
<keyword evidence="11" id="KW-1185">Reference proteome</keyword>
<dbReference type="PIRSF" id="PIRSF000729">
    <property type="entry name" value="GK"/>
    <property type="match status" value="1"/>
</dbReference>
<dbReference type="PANTHER" id="PTHR43654:SF1">
    <property type="entry name" value="ISOPENTENYL PHOSPHATE KINASE"/>
    <property type="match status" value="1"/>
</dbReference>
<dbReference type="GO" id="GO:0055129">
    <property type="term" value="P:L-proline biosynthetic process"/>
    <property type="evidence" value="ECO:0007669"/>
    <property type="project" value="UniProtKB-UniRule"/>
</dbReference>
<dbReference type="FunFam" id="3.40.1160.10:FF:000018">
    <property type="entry name" value="Glutamate 5-kinase"/>
    <property type="match status" value="1"/>
</dbReference>
<gene>
    <name evidence="8" type="primary">proB</name>
    <name evidence="10" type="ORF">KKC1_24760</name>
</gene>
<feature type="binding site" evidence="8">
    <location>
        <begin position="220"/>
        <end position="226"/>
    </location>
    <ligand>
        <name>ATP</name>
        <dbReference type="ChEBI" id="CHEBI:30616"/>
    </ligand>
</feature>
<dbReference type="GO" id="GO:0004349">
    <property type="term" value="F:glutamate 5-kinase activity"/>
    <property type="evidence" value="ECO:0007669"/>
    <property type="project" value="UniProtKB-UniRule"/>
</dbReference>
<comment type="catalytic activity">
    <reaction evidence="8">
        <text>L-glutamate + ATP = L-glutamyl 5-phosphate + ADP</text>
        <dbReference type="Rhea" id="RHEA:14877"/>
        <dbReference type="ChEBI" id="CHEBI:29985"/>
        <dbReference type="ChEBI" id="CHEBI:30616"/>
        <dbReference type="ChEBI" id="CHEBI:58274"/>
        <dbReference type="ChEBI" id="CHEBI:456216"/>
        <dbReference type="EC" id="2.7.2.11"/>
    </reaction>
</comment>
<keyword evidence="7 8" id="KW-0067">ATP-binding</keyword>
<evidence type="ECO:0000256" key="2">
    <source>
        <dbReference type="ARBA" id="ARBA00022605"/>
    </source>
</evidence>
<dbReference type="UniPathway" id="UPA00098">
    <property type="reaction ID" value="UER00359"/>
</dbReference>
<dbReference type="SUPFAM" id="SSF88697">
    <property type="entry name" value="PUA domain-like"/>
    <property type="match status" value="1"/>
</dbReference>
<keyword evidence="5 8" id="KW-0547">Nucleotide-binding</keyword>
<dbReference type="FunFam" id="2.30.130.10:FF:000007">
    <property type="entry name" value="Glutamate 5-kinase"/>
    <property type="match status" value="1"/>
</dbReference>
<feature type="binding site" evidence="8">
    <location>
        <position position="158"/>
    </location>
    <ligand>
        <name>substrate</name>
    </ligand>
</feature>
<dbReference type="InterPro" id="IPR002478">
    <property type="entry name" value="PUA"/>
</dbReference>
<keyword evidence="6 8" id="KW-0418">Kinase</keyword>
<dbReference type="InterPro" id="IPR041739">
    <property type="entry name" value="G5K_ProB"/>
</dbReference>
<dbReference type="SUPFAM" id="SSF53633">
    <property type="entry name" value="Carbamate kinase-like"/>
    <property type="match status" value="1"/>
</dbReference>
<dbReference type="HAMAP" id="MF_00456">
    <property type="entry name" value="ProB"/>
    <property type="match status" value="1"/>
</dbReference>
<dbReference type="Pfam" id="PF00696">
    <property type="entry name" value="AA_kinase"/>
    <property type="match status" value="1"/>
</dbReference>
<evidence type="ECO:0000256" key="7">
    <source>
        <dbReference type="ARBA" id="ARBA00022840"/>
    </source>
</evidence>